<organism evidence="6 7">
    <name type="scientific">Cyanidiococcus yangmingshanensis</name>
    <dbReference type="NCBI Taxonomy" id="2690220"/>
    <lineage>
        <taxon>Eukaryota</taxon>
        <taxon>Rhodophyta</taxon>
        <taxon>Bangiophyceae</taxon>
        <taxon>Cyanidiales</taxon>
        <taxon>Cyanidiaceae</taxon>
        <taxon>Cyanidiococcus</taxon>
    </lineage>
</organism>
<dbReference type="GO" id="GO:0008234">
    <property type="term" value="F:cysteine-type peptidase activity"/>
    <property type="evidence" value="ECO:0007669"/>
    <property type="project" value="UniProtKB-KW"/>
</dbReference>
<dbReference type="EMBL" id="VWRR01000016">
    <property type="protein sequence ID" value="KAF6000995.1"/>
    <property type="molecule type" value="Genomic_DNA"/>
</dbReference>
<keyword evidence="4" id="KW-0788">Thiol protease</keyword>
<evidence type="ECO:0000256" key="5">
    <source>
        <dbReference type="SAM" id="MobiDB-lite"/>
    </source>
</evidence>
<dbReference type="GO" id="GO:0006508">
    <property type="term" value="P:proteolysis"/>
    <property type="evidence" value="ECO:0007669"/>
    <property type="project" value="UniProtKB-KW"/>
</dbReference>
<name>A0A7J7ID24_9RHOD</name>
<dbReference type="AlphaFoldDB" id="A0A7J7ID24"/>
<keyword evidence="2" id="KW-0645">Protease</keyword>
<sequence length="300" mass="32976">MQKTELLAPKSGSGIQTSADSVDDCQAPGALEQGVAQGTSFDDHNALPAVSHPRKLTETPVTHFYITGFGRFALIEDNPTETIVHRLRAMFEDSTVQAAWRQRLVHIADLQVLKVSATAVHEAIADMKARCIKAQQALKSSPCAGRNPVCFIHLGVDVSADGFSIERVAVNEAMFRFPDECGWQPTIPVPVVDTEPLGAQYTHDLDALSAICARTRSRLLERGLNSSPIRIGNDAGRFLCNYLFYLSAHERVLSNGEILWQTHFVHCPTTRVASLENQMETLLAFLCAIAEWNAQHDIAN</sequence>
<evidence type="ECO:0000256" key="3">
    <source>
        <dbReference type="ARBA" id="ARBA00022801"/>
    </source>
</evidence>
<comment type="caution">
    <text evidence="6">The sequence shown here is derived from an EMBL/GenBank/DDBJ whole genome shotgun (WGS) entry which is preliminary data.</text>
</comment>
<evidence type="ECO:0000313" key="7">
    <source>
        <dbReference type="Proteomes" id="UP000530660"/>
    </source>
</evidence>
<dbReference type="Pfam" id="PF01470">
    <property type="entry name" value="Peptidase_C15"/>
    <property type="match status" value="1"/>
</dbReference>
<dbReference type="PANTHER" id="PTHR23402:SF1">
    <property type="entry name" value="PYROGLUTAMYL-PEPTIDASE I"/>
    <property type="match status" value="1"/>
</dbReference>
<dbReference type="Proteomes" id="UP000530660">
    <property type="component" value="Unassembled WGS sequence"/>
</dbReference>
<dbReference type="OrthoDB" id="407146at2759"/>
<evidence type="ECO:0000256" key="1">
    <source>
        <dbReference type="ARBA" id="ARBA00006641"/>
    </source>
</evidence>
<gene>
    <name evidence="6" type="primary">PGPEP1</name>
    <name evidence="6" type="ORF">F1559_000821</name>
</gene>
<dbReference type="SUPFAM" id="SSF53182">
    <property type="entry name" value="Pyrrolidone carboxyl peptidase (pyroglutamate aminopeptidase)"/>
    <property type="match status" value="1"/>
</dbReference>
<keyword evidence="7" id="KW-1185">Reference proteome</keyword>
<accession>A0A7J7ID24</accession>
<dbReference type="Gene3D" id="3.40.630.20">
    <property type="entry name" value="Peptidase C15, pyroglutamyl peptidase I-like"/>
    <property type="match status" value="1"/>
</dbReference>
<dbReference type="PANTHER" id="PTHR23402">
    <property type="entry name" value="PROTEASE FAMILY C15 PYROGLUTAMYL-PEPTIDASE I-RELATED"/>
    <property type="match status" value="1"/>
</dbReference>
<reference evidence="6 7" key="1">
    <citation type="journal article" date="2020" name="J. Phycol.">
        <title>Comparative genome analysis reveals Cyanidiococcus gen. nov., a new extremophilic red algal genus sister to Cyanidioschyzon (Cyanidioschyzonaceae, Rhodophyta).</title>
        <authorList>
            <person name="Liu S.-L."/>
            <person name="Chiang Y.-R."/>
            <person name="Yoon H.S."/>
            <person name="Fu H.-Y."/>
        </authorList>
    </citation>
    <scope>NUCLEOTIDE SEQUENCE [LARGE SCALE GENOMIC DNA]</scope>
    <source>
        <strain evidence="6 7">THAL066</strain>
    </source>
</reference>
<proteinExistence type="inferred from homology"/>
<dbReference type="InterPro" id="IPR036440">
    <property type="entry name" value="Peptidase_C15-like_sf"/>
</dbReference>
<evidence type="ECO:0000256" key="2">
    <source>
        <dbReference type="ARBA" id="ARBA00022670"/>
    </source>
</evidence>
<dbReference type="InterPro" id="IPR016125">
    <property type="entry name" value="Peptidase_C15-like"/>
</dbReference>
<evidence type="ECO:0000313" key="6">
    <source>
        <dbReference type="EMBL" id="KAF6000995.1"/>
    </source>
</evidence>
<evidence type="ECO:0000256" key="4">
    <source>
        <dbReference type="ARBA" id="ARBA00022807"/>
    </source>
</evidence>
<feature type="region of interest" description="Disordered" evidence="5">
    <location>
        <begin position="1"/>
        <end position="26"/>
    </location>
</feature>
<comment type="similarity">
    <text evidence="1">Belongs to the peptidase C15 family.</text>
</comment>
<keyword evidence="3" id="KW-0378">Hydrolase</keyword>
<protein>
    <submittedName>
        <fullName evidence="6">Pyroglutamyl-peptidase</fullName>
    </submittedName>
</protein>